<evidence type="ECO:0000313" key="1">
    <source>
        <dbReference type="EMBL" id="QCE10481.1"/>
    </source>
</evidence>
<gene>
    <name evidence="1" type="ORF">DEO72_LG10g1711</name>
</gene>
<reference evidence="1 2" key="1">
    <citation type="submission" date="2019-04" db="EMBL/GenBank/DDBJ databases">
        <title>An improved genome assembly and genetic linkage map for asparagus bean, Vigna unguiculata ssp. sesquipedialis.</title>
        <authorList>
            <person name="Xia Q."/>
            <person name="Zhang R."/>
            <person name="Dong Y."/>
        </authorList>
    </citation>
    <scope>NUCLEOTIDE SEQUENCE [LARGE SCALE GENOMIC DNA]</scope>
    <source>
        <tissue evidence="1">Leaf</tissue>
    </source>
</reference>
<accession>A0A4D6NC69</accession>
<organism evidence="1 2">
    <name type="scientific">Vigna unguiculata</name>
    <name type="common">Cowpea</name>
    <dbReference type="NCBI Taxonomy" id="3917"/>
    <lineage>
        <taxon>Eukaryota</taxon>
        <taxon>Viridiplantae</taxon>
        <taxon>Streptophyta</taxon>
        <taxon>Embryophyta</taxon>
        <taxon>Tracheophyta</taxon>
        <taxon>Spermatophyta</taxon>
        <taxon>Magnoliopsida</taxon>
        <taxon>eudicotyledons</taxon>
        <taxon>Gunneridae</taxon>
        <taxon>Pentapetalae</taxon>
        <taxon>rosids</taxon>
        <taxon>fabids</taxon>
        <taxon>Fabales</taxon>
        <taxon>Fabaceae</taxon>
        <taxon>Papilionoideae</taxon>
        <taxon>50 kb inversion clade</taxon>
        <taxon>NPAAA clade</taxon>
        <taxon>indigoferoid/millettioid clade</taxon>
        <taxon>Phaseoleae</taxon>
        <taxon>Vigna</taxon>
    </lineage>
</organism>
<dbReference type="Proteomes" id="UP000501690">
    <property type="component" value="Linkage Group LG10"/>
</dbReference>
<dbReference type="EMBL" id="CP039354">
    <property type="protein sequence ID" value="QCE10481.1"/>
    <property type="molecule type" value="Genomic_DNA"/>
</dbReference>
<dbReference type="AlphaFoldDB" id="A0A4D6NC69"/>
<name>A0A4D6NC69_VIGUN</name>
<protein>
    <submittedName>
        <fullName evidence="1">Uncharacterized protein</fullName>
    </submittedName>
</protein>
<proteinExistence type="predicted"/>
<sequence length="111" mass="12119">MLDLCSLSSQAWLERPPLQHPGPPLTTLIASLVFSQTTATKTAIVPSLPRTGDTAGDTSLALSFFTSTWLNPNTSSHMIRIGETPSRCYQIHLQHHLLPVLRARSSPNTSK</sequence>
<evidence type="ECO:0000313" key="2">
    <source>
        <dbReference type="Proteomes" id="UP000501690"/>
    </source>
</evidence>
<keyword evidence="2" id="KW-1185">Reference proteome</keyword>